<organism evidence="1 2">
    <name type="scientific">Strongylus vulgaris</name>
    <name type="common">Blood worm</name>
    <dbReference type="NCBI Taxonomy" id="40348"/>
    <lineage>
        <taxon>Eukaryota</taxon>
        <taxon>Metazoa</taxon>
        <taxon>Ecdysozoa</taxon>
        <taxon>Nematoda</taxon>
        <taxon>Chromadorea</taxon>
        <taxon>Rhabditida</taxon>
        <taxon>Rhabditina</taxon>
        <taxon>Rhabditomorpha</taxon>
        <taxon>Strongyloidea</taxon>
        <taxon>Strongylidae</taxon>
        <taxon>Strongylus</taxon>
    </lineage>
</organism>
<evidence type="ECO:0000313" key="2">
    <source>
        <dbReference type="Proteomes" id="UP000270094"/>
    </source>
</evidence>
<dbReference type="EMBL" id="UYYB01030952">
    <property type="protein sequence ID" value="VDM73488.1"/>
    <property type="molecule type" value="Genomic_DNA"/>
</dbReference>
<proteinExistence type="predicted"/>
<keyword evidence="2" id="KW-1185">Reference proteome</keyword>
<protein>
    <submittedName>
        <fullName evidence="1">Uncharacterized protein</fullName>
    </submittedName>
</protein>
<sequence>MILFAVVLKLKSPHLERSPLSLRQEHEGLDYFLI</sequence>
<evidence type="ECO:0000313" key="1">
    <source>
        <dbReference type="EMBL" id="VDM73488.1"/>
    </source>
</evidence>
<accession>A0A3P7L2P0</accession>
<reference evidence="1 2" key="1">
    <citation type="submission" date="2018-11" db="EMBL/GenBank/DDBJ databases">
        <authorList>
            <consortium name="Pathogen Informatics"/>
        </authorList>
    </citation>
    <scope>NUCLEOTIDE SEQUENCE [LARGE SCALE GENOMIC DNA]</scope>
</reference>
<dbReference type="Proteomes" id="UP000270094">
    <property type="component" value="Unassembled WGS sequence"/>
</dbReference>
<dbReference type="AlphaFoldDB" id="A0A3P7L2P0"/>
<gene>
    <name evidence="1" type="ORF">SVUK_LOCUS8486</name>
</gene>
<name>A0A3P7L2P0_STRVU</name>